<dbReference type="PANTHER" id="PTHR37422">
    <property type="entry name" value="TEICHURONIC ACID BIOSYNTHESIS PROTEIN TUAE"/>
    <property type="match status" value="1"/>
</dbReference>
<dbReference type="GO" id="GO:0016874">
    <property type="term" value="F:ligase activity"/>
    <property type="evidence" value="ECO:0007669"/>
    <property type="project" value="UniProtKB-KW"/>
</dbReference>
<accession>A0ABW2ZAR0</accession>
<evidence type="ECO:0000256" key="5">
    <source>
        <dbReference type="SAM" id="Phobius"/>
    </source>
</evidence>
<dbReference type="InterPro" id="IPR007016">
    <property type="entry name" value="O-antigen_ligase-rel_domated"/>
</dbReference>
<dbReference type="InterPro" id="IPR051533">
    <property type="entry name" value="WaaL-like"/>
</dbReference>
<feature type="domain" description="O-antigen ligase-related" evidence="6">
    <location>
        <begin position="204"/>
        <end position="349"/>
    </location>
</feature>
<dbReference type="Proteomes" id="UP001597073">
    <property type="component" value="Unassembled WGS sequence"/>
</dbReference>
<feature type="transmembrane region" description="Helical" evidence="5">
    <location>
        <begin position="32"/>
        <end position="52"/>
    </location>
</feature>
<feature type="transmembrane region" description="Helical" evidence="5">
    <location>
        <begin position="174"/>
        <end position="192"/>
    </location>
</feature>
<comment type="subcellular location">
    <subcellularLocation>
        <location evidence="1">Membrane</location>
        <topology evidence="1">Multi-pass membrane protein</topology>
    </subcellularLocation>
</comment>
<proteinExistence type="predicted"/>
<feature type="transmembrane region" description="Helical" evidence="5">
    <location>
        <begin position="220"/>
        <end position="235"/>
    </location>
</feature>
<dbReference type="EMBL" id="JBHTIA010000003">
    <property type="protein sequence ID" value="MFD0763861.1"/>
    <property type="molecule type" value="Genomic_DNA"/>
</dbReference>
<keyword evidence="3 5" id="KW-1133">Transmembrane helix</keyword>
<feature type="transmembrane region" description="Helical" evidence="5">
    <location>
        <begin position="399"/>
        <end position="416"/>
    </location>
</feature>
<keyword evidence="4 5" id="KW-0472">Membrane</keyword>
<feature type="transmembrane region" description="Helical" evidence="5">
    <location>
        <begin position="87"/>
        <end position="109"/>
    </location>
</feature>
<evidence type="ECO:0000256" key="3">
    <source>
        <dbReference type="ARBA" id="ARBA00022989"/>
    </source>
</evidence>
<organism evidence="7 8">
    <name type="scientific">Mucilaginibacter lutimaris</name>
    <dbReference type="NCBI Taxonomy" id="931629"/>
    <lineage>
        <taxon>Bacteria</taxon>
        <taxon>Pseudomonadati</taxon>
        <taxon>Bacteroidota</taxon>
        <taxon>Sphingobacteriia</taxon>
        <taxon>Sphingobacteriales</taxon>
        <taxon>Sphingobacteriaceae</taxon>
        <taxon>Mucilaginibacter</taxon>
    </lineage>
</organism>
<name>A0ABW2ZAR0_9SPHI</name>
<protein>
    <submittedName>
        <fullName evidence="7">O-antigen ligase family protein</fullName>
    </submittedName>
</protein>
<evidence type="ECO:0000256" key="1">
    <source>
        <dbReference type="ARBA" id="ARBA00004141"/>
    </source>
</evidence>
<dbReference type="Pfam" id="PF04932">
    <property type="entry name" value="Wzy_C"/>
    <property type="match status" value="1"/>
</dbReference>
<evidence type="ECO:0000256" key="4">
    <source>
        <dbReference type="ARBA" id="ARBA00023136"/>
    </source>
</evidence>
<dbReference type="RefSeq" id="WP_377138356.1">
    <property type="nucleotide sequence ID" value="NZ_JBHTIA010000003.1"/>
</dbReference>
<keyword evidence="8" id="KW-1185">Reference proteome</keyword>
<gene>
    <name evidence="7" type="ORF">ACFQZI_03305</name>
</gene>
<feature type="transmembrane region" description="Helical" evidence="5">
    <location>
        <begin position="242"/>
        <end position="260"/>
    </location>
</feature>
<dbReference type="PANTHER" id="PTHR37422:SF23">
    <property type="entry name" value="TEICHURONIC ACID BIOSYNTHESIS PROTEIN TUAE"/>
    <property type="match status" value="1"/>
</dbReference>
<feature type="transmembrane region" description="Helical" evidence="5">
    <location>
        <begin position="342"/>
        <end position="361"/>
    </location>
</feature>
<evidence type="ECO:0000256" key="2">
    <source>
        <dbReference type="ARBA" id="ARBA00022692"/>
    </source>
</evidence>
<evidence type="ECO:0000313" key="7">
    <source>
        <dbReference type="EMBL" id="MFD0763861.1"/>
    </source>
</evidence>
<keyword evidence="7" id="KW-0436">Ligase</keyword>
<evidence type="ECO:0000259" key="6">
    <source>
        <dbReference type="Pfam" id="PF04932"/>
    </source>
</evidence>
<evidence type="ECO:0000313" key="8">
    <source>
        <dbReference type="Proteomes" id="UP001597073"/>
    </source>
</evidence>
<keyword evidence="2 5" id="KW-0812">Transmembrane</keyword>
<comment type="caution">
    <text evidence="7">The sequence shown here is derived from an EMBL/GenBank/DDBJ whole genome shotgun (WGS) entry which is preliminary data.</text>
</comment>
<feature type="transmembrane region" description="Helical" evidence="5">
    <location>
        <begin position="64"/>
        <end position="81"/>
    </location>
</feature>
<sequence length="443" mass="50647">MTKNSVFKHPGVKAFFLYFIASQINDPLSVSFGGIPVTPIQIAIIAGIIMTIKYWSSFVYNKLALFYGFLLLIVLYTFVKLLNEGEIALYCLTLMFNLVWVTCVSSALIKIKIKKDDYTLVLKRLMLCLIPSIIFGSYEFITRKYLFPEGLGGAMKVGLDDNNFYIRGGFRDKFDFSSFILFGPVIFLSFYLNKIRLSLLYKGIALLCTFLLLFSYSTSVILSFGVILVYALLFMGNIKRSVPLIGAIVVLALASVTYITQSDIYKNQINAYNLKYQRQVEDKDESSFRWNAIKVGLEHFTDKPIFGFGLDNGKNVIFKYAPTISNKPTNSHNYFINNLLDFGLLGFGVLSAALVNIFFFYRKTKKWRSLYKPLSDFLTMLFIFNIITFQSYYHSFDRSMYFVLIFFVFFYFSQKLNDESTNMRSENFGGRSGDVGVEVSSGA</sequence>
<feature type="transmembrane region" description="Helical" evidence="5">
    <location>
        <begin position="373"/>
        <end position="393"/>
    </location>
</feature>
<reference evidence="8" key="1">
    <citation type="journal article" date="2019" name="Int. J. Syst. Evol. Microbiol.">
        <title>The Global Catalogue of Microorganisms (GCM) 10K type strain sequencing project: providing services to taxonomists for standard genome sequencing and annotation.</title>
        <authorList>
            <consortium name="The Broad Institute Genomics Platform"/>
            <consortium name="The Broad Institute Genome Sequencing Center for Infectious Disease"/>
            <person name="Wu L."/>
            <person name="Ma J."/>
        </authorList>
    </citation>
    <scope>NUCLEOTIDE SEQUENCE [LARGE SCALE GENOMIC DNA]</scope>
    <source>
        <strain evidence="8">CCUG 60742</strain>
    </source>
</reference>